<dbReference type="Pfam" id="PF25465">
    <property type="entry name" value="Beta-prop_At4g14310"/>
    <property type="match status" value="1"/>
</dbReference>
<keyword evidence="4" id="KW-1185">Reference proteome</keyword>
<dbReference type="InterPro" id="IPR057442">
    <property type="entry name" value="Beta-prop_At4g14310"/>
</dbReference>
<protein>
    <recommendedName>
        <fullName evidence="2">At4g14310 8-bladed propeller domain-containing protein</fullName>
    </recommendedName>
</protein>
<dbReference type="InterPro" id="IPR011047">
    <property type="entry name" value="Quinoprotein_ADH-like_sf"/>
</dbReference>
<gene>
    <name evidence="3" type="ORF">A4U43_C04F1200</name>
</gene>
<evidence type="ECO:0000313" key="3">
    <source>
        <dbReference type="EMBL" id="ONK70756.1"/>
    </source>
</evidence>
<dbReference type="AlphaFoldDB" id="A0A5P1EXG3"/>
<dbReference type="OMA" id="WDYYSRE"/>
<evidence type="ECO:0000313" key="4">
    <source>
        <dbReference type="Proteomes" id="UP000243459"/>
    </source>
</evidence>
<feature type="compositionally biased region" description="Low complexity" evidence="1">
    <location>
        <begin position="52"/>
        <end position="68"/>
    </location>
</feature>
<accession>A0A5P1EXG3</accession>
<dbReference type="EMBL" id="CM007384">
    <property type="protein sequence ID" value="ONK70756.1"/>
    <property type="molecule type" value="Genomic_DNA"/>
</dbReference>
<dbReference type="InterPro" id="IPR045289">
    <property type="entry name" value="At4g14310-like"/>
</dbReference>
<feature type="region of interest" description="Disordered" evidence="1">
    <location>
        <begin position="34"/>
        <end position="97"/>
    </location>
</feature>
<feature type="compositionally biased region" description="Polar residues" evidence="1">
    <location>
        <begin position="69"/>
        <end position="84"/>
    </location>
</feature>
<feature type="domain" description="At4g14310 8-bladed propeller" evidence="2">
    <location>
        <begin position="621"/>
        <end position="903"/>
    </location>
</feature>
<evidence type="ECO:0000256" key="1">
    <source>
        <dbReference type="SAM" id="MobiDB-lite"/>
    </source>
</evidence>
<dbReference type="Gramene" id="ONK70756">
    <property type="protein sequence ID" value="ONK70756"/>
    <property type="gene ID" value="A4U43_C04F1200"/>
</dbReference>
<dbReference type="Proteomes" id="UP000243459">
    <property type="component" value="Chromosome 4"/>
</dbReference>
<dbReference type="PANTHER" id="PTHR35492">
    <property type="entry name" value="TRANSDUCIN/WD40 REPEAT-LIKE SUPERFAMILY PROTEIN"/>
    <property type="match status" value="1"/>
</dbReference>
<reference evidence="4" key="1">
    <citation type="journal article" date="2017" name="Nat. Commun.">
        <title>The asparagus genome sheds light on the origin and evolution of a young Y chromosome.</title>
        <authorList>
            <person name="Harkess A."/>
            <person name="Zhou J."/>
            <person name="Xu C."/>
            <person name="Bowers J.E."/>
            <person name="Van der Hulst R."/>
            <person name="Ayyampalayam S."/>
            <person name="Mercati F."/>
            <person name="Riccardi P."/>
            <person name="McKain M.R."/>
            <person name="Kakrana A."/>
            <person name="Tang H."/>
            <person name="Ray J."/>
            <person name="Groenendijk J."/>
            <person name="Arikit S."/>
            <person name="Mathioni S.M."/>
            <person name="Nakano M."/>
            <person name="Shan H."/>
            <person name="Telgmann-Rauber A."/>
            <person name="Kanno A."/>
            <person name="Yue Z."/>
            <person name="Chen H."/>
            <person name="Li W."/>
            <person name="Chen Y."/>
            <person name="Xu X."/>
            <person name="Zhang Y."/>
            <person name="Luo S."/>
            <person name="Chen H."/>
            <person name="Gao J."/>
            <person name="Mao Z."/>
            <person name="Pires J.C."/>
            <person name="Luo M."/>
            <person name="Kudrna D."/>
            <person name="Wing R.A."/>
            <person name="Meyers B.C."/>
            <person name="Yi K."/>
            <person name="Kong H."/>
            <person name="Lavrijsen P."/>
            <person name="Sunseri F."/>
            <person name="Falavigna A."/>
            <person name="Ye Y."/>
            <person name="Leebens-Mack J.H."/>
            <person name="Chen G."/>
        </authorList>
    </citation>
    <scope>NUCLEOTIDE SEQUENCE [LARGE SCALE GENOMIC DNA]</scope>
    <source>
        <strain evidence="4">cv. DH0086</strain>
    </source>
</reference>
<dbReference type="PANTHER" id="PTHR35492:SF1">
    <property type="entry name" value="TRANSDUCIN_WD40 REPEAT-LIKE SUPERFAMILY PROTEIN"/>
    <property type="match status" value="1"/>
</dbReference>
<sequence>MNIEYSPNKILVPHILAIKAYTTVQKTLTDDTPKIKAINRKTPIANGKENPRASSAPRRNPAAVPAVRWSTSSLLRGKSLNPSDLNPRASGSLETKDVGPKVRVLDKKGKDANLKPNLLRRASLDVDLRKPGGKDSRVSKEIAPKSIVELSKGNALVANSKSSELNNCDAVRVSKELAAKSAVNKRKGDALVADSKSSDLKACDVIRAPDDINKANASDKPISDVIKLDEITGNSIREEKSCIKVFENSSENGVRAVNKYPSKLHEKLAALEGRVQRIASDIKRTKEMLDSNNNQKESKLILSDIQKKISGIENAVSSVVDGDGSELGLREIIKDNSLQGEKVNVQNSNGKGLKLEELEARFFPHQKLIKNRMALDGKSDLCKPKGPMSPIDENPIALEFLASLNTDQADFKKDCRVLKAELSGIREMGVESTASGANFESKKVASLQCSEVALIATEKIDDLDDQETKPGIMVFEDAEDSFKTQIFEIGHKSSTGGWFVSEGEAVLLTHNDGSCSYYDIANSEEKAEYQPPESASSNLWGDCWLIRTTGSDGCSGRFVVAASAGNNLESGFCSWDFYTKKIKAFHVEDENSNSFSISSSRTALAPLTNTGRRSVSCTMQPVERQWWYKPCGPLLISTASSQTKVSAYDIRDGELIMKWDVNSPVVGMEYSSPLQWRSRGKVIVAETEAVSLWDVNSLTPQPLLTVNSSGKKIHCLHVNNTDAEIGGGVRQRARSSEVEGNDGVFCTQESINVFDLRLPSGVGLKISKHGANAHSIYSYGDSIFMGNTERRSSARNRSQSNVQQFSLRKGKLMATYVLQDSESHAHHSSITQVWGNSNFVMGINGMGLSVFDAYKDGTMQSFGMNDGSIIEVKETIGPDDLYCPTFDYLGSRALVISRDRPAMWRYLL</sequence>
<proteinExistence type="predicted"/>
<dbReference type="SUPFAM" id="SSF50998">
    <property type="entry name" value="Quinoprotein alcohol dehydrogenase-like"/>
    <property type="match status" value="1"/>
</dbReference>
<name>A0A5P1EXG3_ASPOF</name>
<organism evidence="3 4">
    <name type="scientific">Asparagus officinalis</name>
    <name type="common">Garden asparagus</name>
    <dbReference type="NCBI Taxonomy" id="4686"/>
    <lineage>
        <taxon>Eukaryota</taxon>
        <taxon>Viridiplantae</taxon>
        <taxon>Streptophyta</taxon>
        <taxon>Embryophyta</taxon>
        <taxon>Tracheophyta</taxon>
        <taxon>Spermatophyta</taxon>
        <taxon>Magnoliopsida</taxon>
        <taxon>Liliopsida</taxon>
        <taxon>Asparagales</taxon>
        <taxon>Asparagaceae</taxon>
        <taxon>Asparagoideae</taxon>
        <taxon>Asparagus</taxon>
    </lineage>
</organism>
<evidence type="ECO:0000259" key="2">
    <source>
        <dbReference type="Pfam" id="PF25465"/>
    </source>
</evidence>